<organism evidence="2 3">
    <name type="scientific">Photorhabdus kayaii</name>
    <dbReference type="NCBI Taxonomy" id="230088"/>
    <lineage>
        <taxon>Bacteria</taxon>
        <taxon>Pseudomonadati</taxon>
        <taxon>Pseudomonadota</taxon>
        <taxon>Gammaproteobacteria</taxon>
        <taxon>Enterobacterales</taxon>
        <taxon>Morganellaceae</taxon>
        <taxon>Photorhabdus</taxon>
    </lineage>
</organism>
<proteinExistence type="predicted"/>
<name>A0ABX0B108_9GAMM</name>
<dbReference type="EMBL" id="WSFE01000028">
    <property type="protein sequence ID" value="NDL26792.1"/>
    <property type="molecule type" value="Genomic_DNA"/>
</dbReference>
<dbReference type="Proteomes" id="UP000470051">
    <property type="component" value="Unassembled WGS sequence"/>
</dbReference>
<evidence type="ECO:0000259" key="1">
    <source>
        <dbReference type="Pfam" id="PF00534"/>
    </source>
</evidence>
<comment type="caution">
    <text evidence="2">The sequence shown here is derived from an EMBL/GenBank/DDBJ whole genome shotgun (WGS) entry which is preliminary data.</text>
</comment>
<dbReference type="Pfam" id="PF00534">
    <property type="entry name" value="Glycos_transf_1"/>
    <property type="match status" value="1"/>
</dbReference>
<dbReference type="InterPro" id="IPR001296">
    <property type="entry name" value="Glyco_trans_1"/>
</dbReference>
<accession>A0ABX0B108</accession>
<keyword evidence="3" id="KW-1185">Reference proteome</keyword>
<gene>
    <name evidence="2" type="ORF">GPY42_17035</name>
</gene>
<reference evidence="2 3" key="1">
    <citation type="submission" date="2019-12" db="EMBL/GenBank/DDBJ databases">
        <title>Engineering Photorhabdus to improve their lethality against agricultural pests.</title>
        <authorList>
            <person name="Machado R.A.R."/>
        </authorList>
    </citation>
    <scope>NUCLEOTIDE SEQUENCE [LARGE SCALE GENOMIC DNA]</scope>
    <source>
        <strain evidence="2 3">M-HU2</strain>
    </source>
</reference>
<feature type="domain" description="Glycosyl transferase family 1" evidence="1">
    <location>
        <begin position="170"/>
        <end position="316"/>
    </location>
</feature>
<evidence type="ECO:0000313" key="3">
    <source>
        <dbReference type="Proteomes" id="UP000470051"/>
    </source>
</evidence>
<dbReference type="RefSeq" id="WP_113043209.1">
    <property type="nucleotide sequence ID" value="NZ_CAWPKC010000028.1"/>
</dbReference>
<dbReference type="Gene3D" id="3.40.50.2000">
    <property type="entry name" value="Glycogen Phosphorylase B"/>
    <property type="match status" value="2"/>
</dbReference>
<sequence length="344" mass="39612">MEEGKNFLSKKLKVLHLIQHMKVGGAQRALINIMISTSLCFEHIVVSTLNQYESELKELQIIFIDYAQKNIIKIIMEEVPDIIHYHWWPGFKMIPKSRMPHNCSVIVTMQDPAPVEDIQADVYVSGSDFIDSFQEHIGINKRIVIKSYIDIQQFILNREKMERVIIGRHSTIYENKIPKNYIANLVDFKLDAKFIIVGDGDPILIDKLNEEITIYQAQNMIEIWPGSKIREMLSICDIFLYLTPDDSLEGFANVISEAMVAGIPVIAEKKGGNPEQIIHGKTGFLCTGYQQARDFCQLLIQDEILRMKMGENAKKRGVTFDRHIMGRLYDQVYVNLAELNEYSR</sequence>
<dbReference type="CDD" id="cd03801">
    <property type="entry name" value="GT4_PimA-like"/>
    <property type="match status" value="1"/>
</dbReference>
<protein>
    <submittedName>
        <fullName evidence="2">Glycosyltransferase</fullName>
    </submittedName>
</protein>
<dbReference type="PANTHER" id="PTHR12526">
    <property type="entry name" value="GLYCOSYLTRANSFERASE"/>
    <property type="match status" value="1"/>
</dbReference>
<dbReference type="SUPFAM" id="SSF53756">
    <property type="entry name" value="UDP-Glycosyltransferase/glycogen phosphorylase"/>
    <property type="match status" value="1"/>
</dbReference>
<evidence type="ECO:0000313" key="2">
    <source>
        <dbReference type="EMBL" id="NDL26792.1"/>
    </source>
</evidence>